<keyword evidence="2" id="KW-1185">Reference proteome</keyword>
<dbReference type="RefSeq" id="WP_305107738.1">
    <property type="nucleotide sequence ID" value="NZ_JAUTWS010000061.1"/>
</dbReference>
<organism evidence="1 2">
    <name type="scientific">Paracraurococcus lichenis</name>
    <dbReference type="NCBI Taxonomy" id="3064888"/>
    <lineage>
        <taxon>Bacteria</taxon>
        <taxon>Pseudomonadati</taxon>
        <taxon>Pseudomonadota</taxon>
        <taxon>Alphaproteobacteria</taxon>
        <taxon>Acetobacterales</taxon>
        <taxon>Roseomonadaceae</taxon>
        <taxon>Paracraurococcus</taxon>
    </lineage>
</organism>
<gene>
    <name evidence="1" type="ORF">Q7A36_31390</name>
</gene>
<reference evidence="1 2" key="1">
    <citation type="submission" date="2023-08" db="EMBL/GenBank/DDBJ databases">
        <title>The draft genome sequence of Paracraurococcus sp. LOR1-02.</title>
        <authorList>
            <person name="Kingkaew E."/>
            <person name="Tanasupawat S."/>
        </authorList>
    </citation>
    <scope>NUCLEOTIDE SEQUENCE [LARGE SCALE GENOMIC DNA]</scope>
    <source>
        <strain evidence="1 2">LOR1-02</strain>
    </source>
</reference>
<comment type="caution">
    <text evidence="1">The sequence shown here is derived from an EMBL/GenBank/DDBJ whole genome shotgun (WGS) entry which is preliminary data.</text>
</comment>
<evidence type="ECO:0000313" key="1">
    <source>
        <dbReference type="EMBL" id="MDO9712877.1"/>
    </source>
</evidence>
<accession>A0ABT9E9K0</accession>
<name>A0ABT9E9K0_9PROT</name>
<sequence length="276" mass="31579">MSETLQTTLAPYRWSAAIEAEIFRDVAERHAPHLAGERSVSRQAAETPEEFARIADHWLWTAGHDSFIVQAATKAGATLFPQLDAQYVLARQIGDDGFHAEFARDYARHHLGHDPIGRIEEVVALHWAALEDLPYRDLYGFFAFELHYELHILARLAHERLTATLYDPPIRSFGEERAAPDEEVHRLRLMDWWLGYYRGLSPEGRVEAAERLLAADEEVQRRLNPYLNTRYERSAANLGTDIIAAVPIYDDFRREVLSRLLDIPAERLGPLTNLAD</sequence>
<proteinExistence type="predicted"/>
<evidence type="ECO:0000313" key="2">
    <source>
        <dbReference type="Proteomes" id="UP001243009"/>
    </source>
</evidence>
<dbReference type="EMBL" id="JAUTWS010000061">
    <property type="protein sequence ID" value="MDO9712877.1"/>
    <property type="molecule type" value="Genomic_DNA"/>
</dbReference>
<dbReference type="Proteomes" id="UP001243009">
    <property type="component" value="Unassembled WGS sequence"/>
</dbReference>
<evidence type="ECO:0008006" key="3">
    <source>
        <dbReference type="Google" id="ProtNLM"/>
    </source>
</evidence>
<protein>
    <recommendedName>
        <fullName evidence="3">Iron-containing redox enzyme family protein</fullName>
    </recommendedName>
</protein>